<protein>
    <recommendedName>
        <fullName evidence="5">Protein kinase domain-containing protein</fullName>
    </recommendedName>
</protein>
<dbReference type="GO" id="GO:0010506">
    <property type="term" value="P:regulation of autophagy"/>
    <property type="evidence" value="ECO:0007669"/>
    <property type="project" value="InterPro"/>
</dbReference>
<dbReference type="GO" id="GO:0006914">
    <property type="term" value="P:autophagy"/>
    <property type="evidence" value="ECO:0007669"/>
    <property type="project" value="UniProtKB-ARBA"/>
</dbReference>
<dbReference type="InterPro" id="IPR045269">
    <property type="entry name" value="Atg1-like"/>
</dbReference>
<comment type="caution">
    <text evidence="6">The sequence shown here is derived from an EMBL/GenBank/DDBJ whole genome shotgun (WGS) entry which is preliminary data.</text>
</comment>
<evidence type="ECO:0000313" key="7">
    <source>
        <dbReference type="Proteomes" id="UP000230233"/>
    </source>
</evidence>
<dbReference type="PROSITE" id="PS00107">
    <property type="entry name" value="PROTEIN_KINASE_ATP"/>
    <property type="match status" value="1"/>
</dbReference>
<reference evidence="7" key="1">
    <citation type="submission" date="2017-10" db="EMBL/GenBank/DDBJ databases">
        <title>Rapid genome shrinkage in a self-fertile nematode reveals novel sperm competition proteins.</title>
        <authorList>
            <person name="Yin D."/>
            <person name="Schwarz E.M."/>
            <person name="Thomas C.G."/>
            <person name="Felde R.L."/>
            <person name="Korf I.F."/>
            <person name="Cutter A.D."/>
            <person name="Schartner C.M."/>
            <person name="Ralston E.J."/>
            <person name="Meyer B.J."/>
            <person name="Haag E.S."/>
        </authorList>
    </citation>
    <scope>NUCLEOTIDE SEQUENCE [LARGE SCALE GENOMIC DNA]</scope>
    <source>
        <strain evidence="7">JU1422</strain>
    </source>
</reference>
<feature type="domain" description="Protein kinase" evidence="5">
    <location>
        <begin position="14"/>
        <end position="150"/>
    </location>
</feature>
<dbReference type="PROSITE" id="PS50011">
    <property type="entry name" value="PROTEIN_KINASE_DOM"/>
    <property type="match status" value="1"/>
</dbReference>
<evidence type="ECO:0000256" key="1">
    <source>
        <dbReference type="ARBA" id="ARBA00022741"/>
    </source>
</evidence>
<dbReference type="OrthoDB" id="266718at2759"/>
<dbReference type="InterPro" id="IPR000719">
    <property type="entry name" value="Prot_kinase_dom"/>
</dbReference>
<organism evidence="6 7">
    <name type="scientific">Caenorhabditis nigoni</name>
    <dbReference type="NCBI Taxonomy" id="1611254"/>
    <lineage>
        <taxon>Eukaryota</taxon>
        <taxon>Metazoa</taxon>
        <taxon>Ecdysozoa</taxon>
        <taxon>Nematoda</taxon>
        <taxon>Chromadorea</taxon>
        <taxon>Rhabditida</taxon>
        <taxon>Rhabditina</taxon>
        <taxon>Rhabditomorpha</taxon>
        <taxon>Rhabditoidea</taxon>
        <taxon>Rhabditidae</taxon>
        <taxon>Peloderinae</taxon>
        <taxon>Caenorhabditis</taxon>
    </lineage>
</organism>
<evidence type="ECO:0000256" key="3">
    <source>
        <dbReference type="PROSITE-ProRule" id="PRU10141"/>
    </source>
</evidence>
<evidence type="ECO:0000259" key="5">
    <source>
        <dbReference type="PROSITE" id="PS50011"/>
    </source>
</evidence>
<keyword evidence="4" id="KW-0808">Transferase</keyword>
<dbReference type="GO" id="GO:0004674">
    <property type="term" value="F:protein serine/threonine kinase activity"/>
    <property type="evidence" value="ECO:0007669"/>
    <property type="project" value="UniProtKB-KW"/>
</dbReference>
<dbReference type="InterPro" id="IPR011009">
    <property type="entry name" value="Kinase-like_dom_sf"/>
</dbReference>
<dbReference type="AlphaFoldDB" id="A0A2G5T4D3"/>
<dbReference type="Proteomes" id="UP000230233">
    <property type="component" value="Chromosome X"/>
</dbReference>
<dbReference type="InterPro" id="IPR008271">
    <property type="entry name" value="Ser/Thr_kinase_AS"/>
</dbReference>
<evidence type="ECO:0000256" key="2">
    <source>
        <dbReference type="ARBA" id="ARBA00022840"/>
    </source>
</evidence>
<dbReference type="GO" id="GO:0005524">
    <property type="term" value="F:ATP binding"/>
    <property type="evidence" value="ECO:0007669"/>
    <property type="project" value="UniProtKB-UniRule"/>
</dbReference>
<dbReference type="SMART" id="SM00220">
    <property type="entry name" value="S_TKc"/>
    <property type="match status" value="1"/>
</dbReference>
<dbReference type="PANTHER" id="PTHR24348">
    <property type="entry name" value="SERINE/THREONINE-PROTEIN KINASE UNC-51-RELATED"/>
    <property type="match status" value="1"/>
</dbReference>
<keyword evidence="4" id="KW-0723">Serine/threonine-protein kinase</keyword>
<feature type="binding site" evidence="3">
    <location>
        <position position="47"/>
    </location>
    <ligand>
        <name>ATP</name>
        <dbReference type="ChEBI" id="CHEBI:30616"/>
    </ligand>
</feature>
<dbReference type="GO" id="GO:0005737">
    <property type="term" value="C:cytoplasm"/>
    <property type="evidence" value="ECO:0007669"/>
    <property type="project" value="TreeGrafter"/>
</dbReference>
<dbReference type="InterPro" id="IPR017441">
    <property type="entry name" value="Protein_kinase_ATP_BS"/>
</dbReference>
<sequence length="150" mass="16956">MLCDPIMAAQLNGYAHMKSLGEGSFGAVTAVKRRDDISRKPELFAMKIFLGKNTERFDAEIKVLEELKGDCANIVQLIHGSREKFPYVLVMEYVEKEFGEPEFQKGLSPERAKKYFEHLTCGLGFMHGKLFVHCDIKPANLLLTKNGKES</sequence>
<evidence type="ECO:0000256" key="4">
    <source>
        <dbReference type="RuleBase" id="RU000304"/>
    </source>
</evidence>
<keyword evidence="4" id="KW-0418">Kinase</keyword>
<proteinExistence type="inferred from homology"/>
<dbReference type="PROSITE" id="PS00108">
    <property type="entry name" value="PROTEIN_KINASE_ST"/>
    <property type="match status" value="1"/>
</dbReference>
<evidence type="ECO:0000313" key="6">
    <source>
        <dbReference type="EMBL" id="PIC22082.1"/>
    </source>
</evidence>
<accession>A0A2G5T4D3</accession>
<dbReference type="Pfam" id="PF00069">
    <property type="entry name" value="Pkinase"/>
    <property type="match status" value="1"/>
</dbReference>
<name>A0A2G5T4D3_9PELO</name>
<gene>
    <name evidence="6" type="primary">Cnig_chr_X.g26683</name>
    <name evidence="6" type="ORF">B9Z55_026683</name>
</gene>
<keyword evidence="2 3" id="KW-0067">ATP-binding</keyword>
<keyword evidence="7" id="KW-1185">Reference proteome</keyword>
<dbReference type="Gene3D" id="1.10.510.10">
    <property type="entry name" value="Transferase(Phosphotransferase) domain 1"/>
    <property type="match status" value="1"/>
</dbReference>
<dbReference type="EMBL" id="PDUG01000006">
    <property type="protein sequence ID" value="PIC22082.1"/>
    <property type="molecule type" value="Genomic_DNA"/>
</dbReference>
<dbReference type="SUPFAM" id="SSF56112">
    <property type="entry name" value="Protein kinase-like (PK-like)"/>
    <property type="match status" value="1"/>
</dbReference>
<keyword evidence="1 3" id="KW-0547">Nucleotide-binding</keyword>
<comment type="similarity">
    <text evidence="4">Belongs to the protein kinase superfamily.</text>
</comment>